<dbReference type="Pfam" id="PF09837">
    <property type="entry name" value="DUF2064"/>
    <property type="match status" value="1"/>
</dbReference>
<name>A0A1K0GU26_9ACTN</name>
<dbReference type="Gene3D" id="3.90.550.10">
    <property type="entry name" value="Spore Coat Polysaccharide Biosynthesis Protein SpsA, Chain A"/>
    <property type="match status" value="1"/>
</dbReference>
<dbReference type="PANTHER" id="PTHR36529:SF1">
    <property type="entry name" value="GLYCOSYLTRANSFERASE"/>
    <property type="match status" value="1"/>
</dbReference>
<comment type="caution">
    <text evidence="2">The sequence shown here is derived from an EMBL/GenBank/DDBJ whole genome shotgun (WGS) entry which is preliminary data.</text>
</comment>
<dbReference type="EMBL" id="MEIA01000437">
    <property type="protein sequence ID" value="OJF11214.1"/>
    <property type="molecule type" value="Genomic_DNA"/>
</dbReference>
<evidence type="ECO:0000313" key="1">
    <source>
        <dbReference type="EMBL" id="OJF11214.1"/>
    </source>
</evidence>
<keyword evidence="3" id="KW-1185">Reference proteome</keyword>
<proteinExistence type="predicted"/>
<reference evidence="2 3" key="1">
    <citation type="submission" date="2016-09" db="EMBL/GenBank/DDBJ databases">
        <title>Couchioplanes caeruleus draft genome sequence.</title>
        <authorList>
            <person name="Sheehan J."/>
            <person name="Caffrey P."/>
        </authorList>
    </citation>
    <scope>NUCLEOTIDE SEQUENCE [LARGE SCALE GENOMIC DNA]</scope>
    <source>
        <strain evidence="2 3">DSM 43634</strain>
    </source>
</reference>
<dbReference type="InterPro" id="IPR018641">
    <property type="entry name" value="Trfase_1_rSAM/seldom-assoc"/>
</dbReference>
<dbReference type="InterPro" id="IPR029044">
    <property type="entry name" value="Nucleotide-diphossugar_trans"/>
</dbReference>
<organism evidence="2 3">
    <name type="scientific">Couchioplanes caeruleus subsp. caeruleus</name>
    <dbReference type="NCBI Taxonomy" id="56427"/>
    <lineage>
        <taxon>Bacteria</taxon>
        <taxon>Bacillati</taxon>
        <taxon>Actinomycetota</taxon>
        <taxon>Actinomycetes</taxon>
        <taxon>Micromonosporales</taxon>
        <taxon>Micromonosporaceae</taxon>
        <taxon>Couchioplanes</taxon>
    </lineage>
</organism>
<evidence type="ECO:0000313" key="3">
    <source>
        <dbReference type="Proteomes" id="UP000182486"/>
    </source>
</evidence>
<evidence type="ECO:0000313" key="2">
    <source>
        <dbReference type="EMBL" id="OJF15982.1"/>
    </source>
</evidence>
<evidence type="ECO:0008006" key="4">
    <source>
        <dbReference type="Google" id="ProtNLM"/>
    </source>
</evidence>
<dbReference type="PANTHER" id="PTHR36529">
    <property type="entry name" value="SLL1095 PROTEIN"/>
    <property type="match status" value="1"/>
</dbReference>
<protein>
    <recommendedName>
        <fullName evidence="4">DUF2064 domain-containing protein</fullName>
    </recommendedName>
</protein>
<accession>A0A1K0GU26</accession>
<dbReference type="AlphaFoldDB" id="A0A1K0GU26"/>
<sequence>MTPFLEISAGAPELSADLLDDAYALLRSFDAVVGPTSDGGWYAFGLREPSRAPDLRTLTASPALTLAALRLGLRVAMLPTLPAKNLGPASNLSGAGRH</sequence>
<dbReference type="Proteomes" id="UP000182486">
    <property type="component" value="Unassembled WGS sequence"/>
</dbReference>
<gene>
    <name evidence="2" type="ORF">BG844_01765</name>
    <name evidence="1" type="ORF">BG844_27815</name>
</gene>
<dbReference type="EMBL" id="MEIA01000007">
    <property type="protein sequence ID" value="OJF15982.1"/>
    <property type="molecule type" value="Genomic_DNA"/>
</dbReference>
<dbReference type="RefSeq" id="WP_071802930.1">
    <property type="nucleotide sequence ID" value="NZ_MEIA01000007.1"/>
</dbReference>